<proteinExistence type="predicted"/>
<dbReference type="EMBL" id="GBXM01105533">
    <property type="protein sequence ID" value="JAH03044.1"/>
    <property type="molecule type" value="Transcribed_RNA"/>
</dbReference>
<sequence length="12" mass="1278">MPKCGRISLSAD</sequence>
<accession>A0A0E9P5I8</accession>
<name>A0A0E9P5I8_ANGAN</name>
<organism evidence="1">
    <name type="scientific">Anguilla anguilla</name>
    <name type="common">European freshwater eel</name>
    <name type="synonym">Muraena anguilla</name>
    <dbReference type="NCBI Taxonomy" id="7936"/>
    <lineage>
        <taxon>Eukaryota</taxon>
        <taxon>Metazoa</taxon>
        <taxon>Chordata</taxon>
        <taxon>Craniata</taxon>
        <taxon>Vertebrata</taxon>
        <taxon>Euteleostomi</taxon>
        <taxon>Actinopterygii</taxon>
        <taxon>Neopterygii</taxon>
        <taxon>Teleostei</taxon>
        <taxon>Anguilliformes</taxon>
        <taxon>Anguillidae</taxon>
        <taxon>Anguilla</taxon>
    </lineage>
</organism>
<reference evidence="1" key="1">
    <citation type="submission" date="2014-11" db="EMBL/GenBank/DDBJ databases">
        <authorList>
            <person name="Amaro Gonzalez C."/>
        </authorList>
    </citation>
    <scope>NUCLEOTIDE SEQUENCE</scope>
</reference>
<reference evidence="1" key="2">
    <citation type="journal article" date="2015" name="Fish Shellfish Immunol.">
        <title>Early steps in the European eel (Anguilla anguilla)-Vibrio vulnificus interaction in the gills: Role of the RtxA13 toxin.</title>
        <authorList>
            <person name="Callol A."/>
            <person name="Pajuelo D."/>
            <person name="Ebbesson L."/>
            <person name="Teles M."/>
            <person name="MacKenzie S."/>
            <person name="Amaro C."/>
        </authorList>
    </citation>
    <scope>NUCLEOTIDE SEQUENCE</scope>
</reference>
<dbReference type="EMBL" id="GBXM01109050">
    <property type="protein sequence ID" value="JAG99526.1"/>
    <property type="molecule type" value="Transcribed_RNA"/>
</dbReference>
<evidence type="ECO:0000313" key="1">
    <source>
        <dbReference type="EMBL" id="JAG99526.1"/>
    </source>
</evidence>
<protein>
    <submittedName>
        <fullName evidence="1">Uncharacterized protein</fullName>
    </submittedName>
</protein>